<proteinExistence type="predicted"/>
<accession>A0A147JW26</accession>
<dbReference type="STRING" id="1776334.APZ16_02245"/>
<dbReference type="EMBL" id="LQMQ01000037">
    <property type="protein sequence ID" value="KUO40695.1"/>
    <property type="molecule type" value="Genomic_DNA"/>
</dbReference>
<dbReference type="PIRSF" id="PIRSF004698">
    <property type="entry name" value="UCP004698_CBS_MJ0100"/>
    <property type="match status" value="1"/>
</dbReference>
<dbReference type="Gene3D" id="3.10.580.10">
    <property type="entry name" value="CBS-domain"/>
    <property type="match status" value="1"/>
</dbReference>
<dbReference type="SMART" id="SM00116">
    <property type="entry name" value="CBS"/>
    <property type="match status" value="2"/>
</dbReference>
<dbReference type="InterPro" id="IPR016426">
    <property type="entry name" value="MA1821-like"/>
</dbReference>
<organism evidence="4 5">
    <name type="scientific">Hadarchaeum yellowstonense</name>
    <dbReference type="NCBI Taxonomy" id="1776334"/>
    <lineage>
        <taxon>Archaea</taxon>
        <taxon>Methanobacteriati</taxon>
        <taxon>Candidatus Hadarchaeota</taxon>
        <taxon>Candidatus Hadarchaeia</taxon>
        <taxon>Candidatus Hadarchaeales</taxon>
        <taxon>Candidatus Hadarchaeaceae</taxon>
        <taxon>Candidatus Hadarchaeum</taxon>
    </lineage>
</organism>
<dbReference type="SUPFAM" id="SSF54631">
    <property type="entry name" value="CBS-domain pair"/>
    <property type="match status" value="1"/>
</dbReference>
<evidence type="ECO:0000313" key="4">
    <source>
        <dbReference type="EMBL" id="KUO40695.1"/>
    </source>
</evidence>
<protein>
    <recommendedName>
        <fullName evidence="3">CBS domain-containing protein</fullName>
    </recommendedName>
</protein>
<dbReference type="Proteomes" id="UP000074294">
    <property type="component" value="Unassembled WGS sequence"/>
</dbReference>
<dbReference type="InterPro" id="IPR046342">
    <property type="entry name" value="CBS_dom_sf"/>
</dbReference>
<feature type="domain" description="CBS" evidence="3">
    <location>
        <begin position="445"/>
        <end position="497"/>
    </location>
</feature>
<gene>
    <name evidence="4" type="ORF">APZ16_02245</name>
</gene>
<dbReference type="InterPro" id="IPR000644">
    <property type="entry name" value="CBS_dom"/>
</dbReference>
<sequence>MVNKSVDEINEKIRRGEAVVVTAEEMVEIVREKGPIGAAKEVDVVTTGTFGAMCSSGAWLNFGHSDPPIKMQRVWINDVEAYTGVAAVDAYIGATQLSETKGMEYGGGHVIEDLVRGKEVEVRATAYGTDCYPRTEIEIRVTKDDLNQAVLCNPRNAYQKYTAATNSRSETIYTYMGTLLPRFGNVTYSGAGELSPLNKDPNYETIGIGTRIFLGGAQGYIFWEGTQHNPTKALGTIMTVGNLKKMDARYLRGATIPKYGTSLFVGLGIPIPIINERVAKTAGAGDDEIRTNILDYGVPRRDRPVIREVTYAELKSGKVRIGDRDVPVSPLSSLKRAREIANVLRKWILEKSFFLTEPVERLPTDEVFKPMKQAVAVPFVRDIMTKEVVTARPGDSIASAAKIFAEKGFDHLPIVNDEGKLVGIVTSWDIAVAVATKKKKLFEIMTSRVITAKEDEPVDLVARKLERHGISGLPVVGPSGELKGIITTGDLSKLLRR</sequence>
<evidence type="ECO:0000256" key="2">
    <source>
        <dbReference type="PROSITE-ProRule" id="PRU00703"/>
    </source>
</evidence>
<name>A0A147JW26_HADYE</name>
<evidence type="ECO:0000256" key="1">
    <source>
        <dbReference type="ARBA" id="ARBA00023122"/>
    </source>
</evidence>
<keyword evidence="1 2" id="KW-0129">CBS domain</keyword>
<dbReference type="AlphaFoldDB" id="A0A147JW26"/>
<dbReference type="PANTHER" id="PTHR43080:SF2">
    <property type="entry name" value="CBS DOMAIN-CONTAINING PROTEIN"/>
    <property type="match status" value="1"/>
</dbReference>
<evidence type="ECO:0000313" key="5">
    <source>
        <dbReference type="Proteomes" id="UP000074294"/>
    </source>
</evidence>
<feature type="domain" description="CBS" evidence="3">
    <location>
        <begin position="384"/>
        <end position="441"/>
    </location>
</feature>
<dbReference type="InterPro" id="IPR051257">
    <property type="entry name" value="Diverse_CBS-Domain"/>
</dbReference>
<dbReference type="PROSITE" id="PS51371">
    <property type="entry name" value="CBS"/>
    <property type="match status" value="2"/>
</dbReference>
<reference evidence="4 5" key="1">
    <citation type="journal article" date="2016" name="Nat. Microbiol.">
        <title>Genomic inference of the metabolism of cosmopolitan subsurface Archaea, Hadesarchaea.</title>
        <authorList>
            <person name="Baker B.J."/>
            <person name="Saw J.H."/>
            <person name="Lind A.E."/>
            <person name="Lazar C.S."/>
            <person name="Hinrichs K.-U."/>
            <person name="Teske A.P."/>
            <person name="Ettema T.J."/>
        </authorList>
    </citation>
    <scope>NUCLEOTIDE SEQUENCE [LARGE SCALE GENOMIC DNA]</scope>
</reference>
<dbReference type="Pfam" id="PF00571">
    <property type="entry name" value="CBS"/>
    <property type="match status" value="2"/>
</dbReference>
<dbReference type="PANTHER" id="PTHR43080">
    <property type="entry name" value="CBS DOMAIN-CONTAINING PROTEIN CBSX3, MITOCHONDRIAL"/>
    <property type="match status" value="1"/>
</dbReference>
<dbReference type="InterPro" id="IPR002708">
    <property type="entry name" value="HcyBio"/>
</dbReference>
<evidence type="ECO:0000259" key="3">
    <source>
        <dbReference type="PROSITE" id="PS51371"/>
    </source>
</evidence>
<comment type="caution">
    <text evidence="4">The sequence shown here is derived from an EMBL/GenBank/DDBJ whole genome shotgun (WGS) entry which is preliminary data.</text>
</comment>
<dbReference type="Pfam" id="PF01837">
    <property type="entry name" value="HcyBio"/>
    <property type="match status" value="1"/>
</dbReference>